<dbReference type="PANTHER" id="PTHR35180:SF4">
    <property type="entry name" value="PROTEIN CBG06219"/>
    <property type="match status" value="1"/>
</dbReference>
<dbReference type="PANTHER" id="PTHR35180">
    <property type="entry name" value="PROTEIN CBG06219"/>
    <property type="match status" value="1"/>
</dbReference>
<keyword evidence="2" id="KW-1185">Reference proteome</keyword>
<protein>
    <submittedName>
        <fullName evidence="1">Uncharacterized protein</fullName>
    </submittedName>
</protein>
<organism evidence="1 2">
    <name type="scientific">Daphnia magna</name>
    <dbReference type="NCBI Taxonomy" id="35525"/>
    <lineage>
        <taxon>Eukaryota</taxon>
        <taxon>Metazoa</taxon>
        <taxon>Ecdysozoa</taxon>
        <taxon>Arthropoda</taxon>
        <taxon>Crustacea</taxon>
        <taxon>Branchiopoda</taxon>
        <taxon>Diplostraca</taxon>
        <taxon>Cladocera</taxon>
        <taxon>Anomopoda</taxon>
        <taxon>Daphniidae</taxon>
        <taxon>Daphnia</taxon>
    </lineage>
</organism>
<sequence>MNCSRLMVLLSIAIVTSANTHQLNMKGMDMREIIDAYLREERHLQRSETVVVPEPKVRLMANTGCFWSGTSPFCNGFCGKGFNMIVKDKSGDGIRCWFGIKKLCCPLQG</sequence>
<evidence type="ECO:0000313" key="1">
    <source>
        <dbReference type="EMBL" id="KZS02926.1"/>
    </source>
</evidence>
<gene>
    <name evidence="1" type="ORF">APZ42_034352</name>
</gene>
<dbReference type="EMBL" id="LRGB01003375">
    <property type="protein sequence ID" value="KZS02926.1"/>
    <property type="molecule type" value="Genomic_DNA"/>
</dbReference>
<dbReference type="Proteomes" id="UP000076858">
    <property type="component" value="Unassembled WGS sequence"/>
</dbReference>
<reference evidence="1 2" key="1">
    <citation type="submission" date="2016-03" db="EMBL/GenBank/DDBJ databases">
        <title>EvidentialGene: Evidence-directed Construction of Genes on Genomes.</title>
        <authorList>
            <person name="Gilbert D.G."/>
            <person name="Choi J.-H."/>
            <person name="Mockaitis K."/>
            <person name="Colbourne J."/>
            <person name="Pfrender M."/>
        </authorList>
    </citation>
    <scope>NUCLEOTIDE SEQUENCE [LARGE SCALE GENOMIC DNA]</scope>
    <source>
        <strain evidence="1 2">Xinb3</strain>
        <tissue evidence="1">Complete organism</tissue>
    </source>
</reference>
<accession>A0A0P5N093</accession>
<comment type="caution">
    <text evidence="1">The sequence shown here is derived from an EMBL/GenBank/DDBJ whole genome shotgun (WGS) entry which is preliminary data.</text>
</comment>
<proteinExistence type="predicted"/>
<name>A0A0P5N093_9CRUS</name>
<evidence type="ECO:0000313" key="2">
    <source>
        <dbReference type="Proteomes" id="UP000076858"/>
    </source>
</evidence>
<dbReference type="AlphaFoldDB" id="A0A0P5N093"/>